<dbReference type="STRING" id="1314773.A0A3N2PT97"/>
<reference evidence="2 3" key="1">
    <citation type="journal article" date="2018" name="Mol. Ecol.">
        <title>The obligate alkalophilic soda-lake fungus Sodiomyces alkalinus has shifted to a protein diet.</title>
        <authorList>
            <person name="Grum-Grzhimaylo A.A."/>
            <person name="Falkoski D.L."/>
            <person name="van den Heuvel J."/>
            <person name="Valero-Jimenez C.A."/>
            <person name="Min B."/>
            <person name="Choi I.G."/>
            <person name="Lipzen A."/>
            <person name="Daum C.G."/>
            <person name="Aanen D.K."/>
            <person name="Tsang A."/>
            <person name="Henrissat B."/>
            <person name="Bilanenko E.N."/>
            <person name="de Vries R.P."/>
            <person name="van Kan J.A.L."/>
            <person name="Grigoriev I.V."/>
            <person name="Debets A.J.M."/>
        </authorList>
    </citation>
    <scope>NUCLEOTIDE SEQUENCE [LARGE SCALE GENOMIC DNA]</scope>
    <source>
        <strain evidence="2 3">F11</strain>
    </source>
</reference>
<dbReference type="PANTHER" id="PTHR40460:SF1">
    <property type="entry name" value="CSBD-LIKE DOMAIN-CONTAINING PROTEIN"/>
    <property type="match status" value="1"/>
</dbReference>
<dbReference type="OrthoDB" id="5309565at2759"/>
<dbReference type="SUPFAM" id="SSF69047">
    <property type="entry name" value="Hypothetical protein YjbJ"/>
    <property type="match status" value="1"/>
</dbReference>
<feature type="compositionally biased region" description="Basic and acidic residues" evidence="1">
    <location>
        <begin position="102"/>
        <end position="111"/>
    </location>
</feature>
<gene>
    <name evidence="2" type="ORF">SODALDRAFT_334872</name>
</gene>
<evidence type="ECO:0000313" key="2">
    <source>
        <dbReference type="EMBL" id="ROT37743.1"/>
    </source>
</evidence>
<dbReference type="GeneID" id="39580793"/>
<keyword evidence="3" id="KW-1185">Reference proteome</keyword>
<dbReference type="Proteomes" id="UP000272025">
    <property type="component" value="Unassembled WGS sequence"/>
</dbReference>
<dbReference type="RefSeq" id="XP_028465549.1">
    <property type="nucleotide sequence ID" value="XM_028612315.1"/>
</dbReference>
<proteinExistence type="predicted"/>
<protein>
    <recommendedName>
        <fullName evidence="4">CsbD-like domain-containing protein</fullName>
    </recommendedName>
</protein>
<dbReference type="AlphaFoldDB" id="A0A3N2PT97"/>
<feature type="region of interest" description="Disordered" evidence="1">
    <location>
        <begin position="26"/>
        <end position="181"/>
    </location>
</feature>
<accession>A0A3N2PT97</accession>
<feature type="compositionally biased region" description="Low complexity" evidence="1">
    <location>
        <begin position="112"/>
        <end position="122"/>
    </location>
</feature>
<sequence length="181" mass="18831">MANENKDTTSTLQSYIDSATGAAQNLVGSLTGNTGDQNKGEIKKEQAQAEYDASHATAKLPGFAASSSGAVTKDDPDRSSGGWNQTMGAAKETVGGLVGSAELKEQGRQQNREGQQQEARGQINDLTSGMGNRIQGAVGGAVASLTGDESGQQHYENLHDVGKTQQRGAEHDIQKQAEAGQ</sequence>
<feature type="compositionally biased region" description="Basic and acidic residues" evidence="1">
    <location>
        <begin position="156"/>
        <end position="175"/>
    </location>
</feature>
<dbReference type="PANTHER" id="PTHR40460">
    <property type="entry name" value="CHROMOSOME 1, WHOLE GENOME SHOTGUN SEQUENCE"/>
    <property type="match status" value="1"/>
</dbReference>
<feature type="compositionally biased region" description="Polar residues" evidence="1">
    <location>
        <begin position="26"/>
        <end position="37"/>
    </location>
</feature>
<dbReference type="EMBL" id="ML119057">
    <property type="protein sequence ID" value="ROT37743.1"/>
    <property type="molecule type" value="Genomic_DNA"/>
</dbReference>
<name>A0A3N2PT97_SODAK</name>
<organism evidence="2 3">
    <name type="scientific">Sodiomyces alkalinus (strain CBS 110278 / VKM F-3762 / F11)</name>
    <name type="common">Alkaliphilic filamentous fungus</name>
    <dbReference type="NCBI Taxonomy" id="1314773"/>
    <lineage>
        <taxon>Eukaryota</taxon>
        <taxon>Fungi</taxon>
        <taxon>Dikarya</taxon>
        <taxon>Ascomycota</taxon>
        <taxon>Pezizomycotina</taxon>
        <taxon>Sordariomycetes</taxon>
        <taxon>Hypocreomycetidae</taxon>
        <taxon>Glomerellales</taxon>
        <taxon>Plectosphaerellaceae</taxon>
        <taxon>Sodiomyces</taxon>
    </lineage>
</organism>
<evidence type="ECO:0000256" key="1">
    <source>
        <dbReference type="SAM" id="MobiDB-lite"/>
    </source>
</evidence>
<feature type="compositionally biased region" description="Basic and acidic residues" evidence="1">
    <location>
        <begin position="38"/>
        <end position="47"/>
    </location>
</feature>
<evidence type="ECO:0000313" key="3">
    <source>
        <dbReference type="Proteomes" id="UP000272025"/>
    </source>
</evidence>
<evidence type="ECO:0008006" key="4">
    <source>
        <dbReference type="Google" id="ProtNLM"/>
    </source>
</evidence>
<dbReference type="InterPro" id="IPR036629">
    <property type="entry name" value="YjbJ_sf"/>
</dbReference>